<reference evidence="3" key="2">
    <citation type="journal article" date="2022" name="Sci. Total Environ.">
        <title>Prevalence, transmission, and molecular epidemiology of tet(X)-positive bacteria among humans, animals, and environmental niches in China: An epidemiological, and genomic-based study.</title>
        <authorList>
            <person name="Dong N."/>
            <person name="Zeng Y."/>
            <person name="Cai C."/>
            <person name="Sun C."/>
            <person name="Lu J."/>
            <person name="Liu C."/>
            <person name="Zhou H."/>
            <person name="Sun Q."/>
            <person name="Shu L."/>
            <person name="Wang H."/>
            <person name="Wang Y."/>
            <person name="Wang S."/>
            <person name="Wu C."/>
            <person name="Chan E.W."/>
            <person name="Chen G."/>
            <person name="Shen Z."/>
            <person name="Chen S."/>
            <person name="Zhang R."/>
        </authorList>
    </citation>
    <scope>NUCLEOTIDE SEQUENCE</scope>
    <source>
        <strain evidence="3">DF49-4</strain>
    </source>
</reference>
<reference evidence="3" key="1">
    <citation type="submission" date="2020-06" db="EMBL/GenBank/DDBJ databases">
        <authorList>
            <person name="Dong N."/>
        </authorList>
    </citation>
    <scope>NUCLEOTIDE SEQUENCE</scope>
    <source>
        <strain evidence="3">DF49-4</strain>
    </source>
</reference>
<proteinExistence type="predicted"/>
<comment type="caution">
    <text evidence="3">The sequence shown here is derived from an EMBL/GenBank/DDBJ whole genome shotgun (WGS) entry which is preliminary data.</text>
</comment>
<evidence type="ECO:0000256" key="2">
    <source>
        <dbReference type="SAM" id="MobiDB-lite"/>
    </source>
</evidence>
<name>A0AB35M381_9GAMM</name>
<feature type="compositionally biased region" description="Basic and acidic residues" evidence="2">
    <location>
        <begin position="137"/>
        <end position="172"/>
    </location>
</feature>
<keyword evidence="1" id="KW-0175">Coiled coil</keyword>
<protein>
    <submittedName>
        <fullName evidence="3">Uncharacterized protein</fullName>
    </submittedName>
</protein>
<dbReference type="Proteomes" id="UP001174419">
    <property type="component" value="Unassembled WGS sequence"/>
</dbReference>
<dbReference type="AlphaFoldDB" id="A0AB35M381"/>
<evidence type="ECO:0000256" key="1">
    <source>
        <dbReference type="SAM" id="Coils"/>
    </source>
</evidence>
<evidence type="ECO:0000313" key="3">
    <source>
        <dbReference type="EMBL" id="MDM1720082.1"/>
    </source>
</evidence>
<accession>A0AB35M381</accession>
<evidence type="ECO:0000313" key="4">
    <source>
        <dbReference type="Proteomes" id="UP001174419"/>
    </source>
</evidence>
<feature type="coiled-coil region" evidence="1">
    <location>
        <begin position="62"/>
        <end position="102"/>
    </location>
</feature>
<gene>
    <name evidence="3" type="ORF">HX110_13370</name>
</gene>
<dbReference type="EMBL" id="JACANG010000048">
    <property type="protein sequence ID" value="MDM1720082.1"/>
    <property type="molecule type" value="Genomic_DNA"/>
</dbReference>
<dbReference type="RefSeq" id="WP_286381502.1">
    <property type="nucleotide sequence ID" value="NZ_JACANG010000048.1"/>
</dbReference>
<sequence>MSFFKKIKENMILNKKNEQRFYELAIEEIMTGTKRTGLWAMALSKSDGSLEKANALYIGLLAEEIKSDLYLEEIENEQLQKQLLLTEKVKKLEREKLDAEKTRLSNLVKKHQPHNKSIFDEQEKYQKELDKKIAEERQKELDKKTAEERQKELDKKTAEELKAAGVRLDPRFKHPQPYLKKY</sequence>
<feature type="region of interest" description="Disordered" evidence="2">
    <location>
        <begin position="137"/>
        <end position="182"/>
    </location>
</feature>
<organism evidence="3 4">
    <name type="scientific">Acinetobacter towneri</name>
    <dbReference type="NCBI Taxonomy" id="202956"/>
    <lineage>
        <taxon>Bacteria</taxon>
        <taxon>Pseudomonadati</taxon>
        <taxon>Pseudomonadota</taxon>
        <taxon>Gammaproteobacteria</taxon>
        <taxon>Moraxellales</taxon>
        <taxon>Moraxellaceae</taxon>
        <taxon>Acinetobacter</taxon>
    </lineage>
</organism>